<dbReference type="EMBL" id="LHXT01000075">
    <property type="protein sequence ID" value="KXA96908.1"/>
    <property type="molecule type" value="Genomic_DNA"/>
</dbReference>
<accession>A0A656YY15</accession>
<organism evidence="1 2">
    <name type="scientific">candidate division MSBL1 archaeon SCGC-AAA259J03</name>
    <dbReference type="NCBI Taxonomy" id="1698269"/>
    <lineage>
        <taxon>Archaea</taxon>
        <taxon>Methanobacteriati</taxon>
        <taxon>Methanobacteriota</taxon>
        <taxon>candidate division MSBL1</taxon>
    </lineage>
</organism>
<protein>
    <submittedName>
        <fullName evidence="1">Uncharacterized protein</fullName>
    </submittedName>
</protein>
<keyword evidence="2" id="KW-1185">Reference proteome</keyword>
<name>A0A656YY15_9EURY</name>
<dbReference type="Proteomes" id="UP000070257">
    <property type="component" value="Unassembled WGS sequence"/>
</dbReference>
<proteinExistence type="predicted"/>
<sequence>MWILETIFVAIKSRLFLNRSVFGRFSSTLEGVRPSESQMRTPEPFKPMVLSILLERQKELESLKEEDRVL</sequence>
<reference evidence="1 2" key="1">
    <citation type="journal article" date="2016" name="Sci. Rep.">
        <title>Metabolic traits of an uncultured archaeal lineage -MSBL1- from brine pools of the Red Sea.</title>
        <authorList>
            <person name="Mwirichia R."/>
            <person name="Alam I."/>
            <person name="Rashid M."/>
            <person name="Vinu M."/>
            <person name="Ba-Alawi W."/>
            <person name="Anthony Kamau A."/>
            <person name="Kamanda Ngugi D."/>
            <person name="Goker M."/>
            <person name="Klenk H.P."/>
            <person name="Bajic V."/>
            <person name="Stingl U."/>
        </authorList>
    </citation>
    <scope>NUCLEOTIDE SEQUENCE [LARGE SCALE GENOMIC DNA]</scope>
    <source>
        <strain evidence="1">SCGC-AAA259J03</strain>
    </source>
</reference>
<dbReference type="AlphaFoldDB" id="A0A656YY15"/>
<evidence type="ECO:0000313" key="2">
    <source>
        <dbReference type="Proteomes" id="UP000070257"/>
    </source>
</evidence>
<gene>
    <name evidence="1" type="ORF">AKJ39_03985</name>
</gene>
<comment type="caution">
    <text evidence="1">The sequence shown here is derived from an EMBL/GenBank/DDBJ whole genome shotgun (WGS) entry which is preliminary data.</text>
</comment>
<evidence type="ECO:0000313" key="1">
    <source>
        <dbReference type="EMBL" id="KXA96908.1"/>
    </source>
</evidence>